<evidence type="ECO:0000256" key="3">
    <source>
        <dbReference type="ARBA" id="ARBA00022679"/>
    </source>
</evidence>
<feature type="transmembrane region" description="Helical" evidence="9">
    <location>
        <begin position="307"/>
        <end position="326"/>
    </location>
</feature>
<feature type="binding site" evidence="7">
    <location>
        <position position="37"/>
    </location>
    <ligand>
        <name>ATP</name>
        <dbReference type="ChEBI" id="CHEBI:30616"/>
    </ligand>
</feature>
<organism evidence="11 13">
    <name type="scientific">Amycolatopsis melonis</name>
    <dbReference type="NCBI Taxonomy" id="3156488"/>
    <lineage>
        <taxon>Bacteria</taxon>
        <taxon>Bacillati</taxon>
        <taxon>Actinomycetota</taxon>
        <taxon>Actinomycetes</taxon>
        <taxon>Pseudonocardiales</taxon>
        <taxon>Pseudonocardiaceae</taxon>
        <taxon>Amycolatopsis</taxon>
    </lineage>
</organism>
<reference evidence="11 13" key="1">
    <citation type="submission" date="2024-05" db="EMBL/GenBank/DDBJ databases">
        <authorList>
            <person name="Zhao H."/>
            <person name="Xu Y."/>
            <person name="Lin S."/>
            <person name="Spain J.C."/>
            <person name="Zhou N.-Y."/>
        </authorList>
    </citation>
    <scope>NUCLEOTIDE SEQUENCE [LARGE SCALE GENOMIC DNA]</scope>
    <source>
        <strain evidence="11 13">NEAU-NG30</strain>
    </source>
</reference>
<evidence type="ECO:0000256" key="7">
    <source>
        <dbReference type="PROSITE-ProRule" id="PRU10141"/>
    </source>
</evidence>
<dbReference type="Pfam" id="PF00069">
    <property type="entry name" value="Pkinase"/>
    <property type="match status" value="1"/>
</dbReference>
<protein>
    <recommendedName>
        <fullName evidence="1">non-specific serine/threonine protein kinase</fullName>
        <ecNumber evidence="1">2.7.11.1</ecNumber>
    </recommendedName>
</protein>
<evidence type="ECO:0000313" key="13">
    <source>
        <dbReference type="Proteomes" id="UP001440984"/>
    </source>
</evidence>
<evidence type="ECO:0000256" key="9">
    <source>
        <dbReference type="SAM" id="Phobius"/>
    </source>
</evidence>
<dbReference type="EMBL" id="JBDZYD010000007">
    <property type="protein sequence ID" value="MEQ0561398.1"/>
    <property type="molecule type" value="Genomic_DNA"/>
</dbReference>
<dbReference type="CDD" id="cd14014">
    <property type="entry name" value="STKc_PknB_like"/>
    <property type="match status" value="1"/>
</dbReference>
<dbReference type="SMART" id="SM00220">
    <property type="entry name" value="S_TKc"/>
    <property type="match status" value="1"/>
</dbReference>
<evidence type="ECO:0000256" key="8">
    <source>
        <dbReference type="SAM" id="MobiDB-lite"/>
    </source>
</evidence>
<evidence type="ECO:0000256" key="6">
    <source>
        <dbReference type="ARBA" id="ARBA00022840"/>
    </source>
</evidence>
<evidence type="ECO:0000313" key="11">
    <source>
        <dbReference type="EMBL" id="MEQ0561398.1"/>
    </source>
</evidence>
<keyword evidence="13" id="KW-1185">Reference proteome</keyword>
<keyword evidence="5 11" id="KW-0418">Kinase</keyword>
<feature type="region of interest" description="Disordered" evidence="8">
    <location>
        <begin position="344"/>
        <end position="406"/>
    </location>
</feature>
<keyword evidence="9" id="KW-0812">Transmembrane</keyword>
<gene>
    <name evidence="11" type="ORF">ABJI51_20120</name>
    <name evidence="12" type="ORF">ABJI51_26660</name>
</gene>
<dbReference type="InterPro" id="IPR000719">
    <property type="entry name" value="Prot_kinase_dom"/>
</dbReference>
<evidence type="ECO:0000256" key="1">
    <source>
        <dbReference type="ARBA" id="ARBA00012513"/>
    </source>
</evidence>
<dbReference type="PANTHER" id="PTHR43289:SF6">
    <property type="entry name" value="SERINE_THREONINE-PROTEIN KINASE NEKL-3"/>
    <property type="match status" value="1"/>
</dbReference>
<dbReference type="PROSITE" id="PS50011">
    <property type="entry name" value="PROTEIN_KINASE_DOM"/>
    <property type="match status" value="1"/>
</dbReference>
<dbReference type="Proteomes" id="UP001440984">
    <property type="component" value="Unassembled WGS sequence"/>
</dbReference>
<evidence type="ECO:0000256" key="2">
    <source>
        <dbReference type="ARBA" id="ARBA00022527"/>
    </source>
</evidence>
<dbReference type="GO" id="GO:0004674">
    <property type="term" value="F:protein serine/threonine kinase activity"/>
    <property type="evidence" value="ECO:0007669"/>
    <property type="project" value="UniProtKB-EC"/>
</dbReference>
<feature type="domain" description="Protein kinase" evidence="10">
    <location>
        <begin position="8"/>
        <end position="262"/>
    </location>
</feature>
<dbReference type="PROSITE" id="PS00107">
    <property type="entry name" value="PROTEIN_KINASE_ATP"/>
    <property type="match status" value="1"/>
</dbReference>
<keyword evidence="6 7" id="KW-0067">ATP-binding</keyword>
<evidence type="ECO:0000256" key="4">
    <source>
        <dbReference type="ARBA" id="ARBA00022741"/>
    </source>
</evidence>
<accession>A0ABV0LIU4</accession>
<dbReference type="EMBL" id="JBDZYD010000010">
    <property type="protein sequence ID" value="MEQ0562678.1"/>
    <property type="molecule type" value="Genomic_DNA"/>
</dbReference>
<keyword evidence="9" id="KW-0472">Membrane</keyword>
<evidence type="ECO:0000259" key="10">
    <source>
        <dbReference type="PROSITE" id="PS50011"/>
    </source>
</evidence>
<dbReference type="PROSITE" id="PS00108">
    <property type="entry name" value="PROTEIN_KINASE_ST"/>
    <property type="match status" value="1"/>
</dbReference>
<dbReference type="PANTHER" id="PTHR43289">
    <property type="entry name" value="MITOGEN-ACTIVATED PROTEIN KINASE KINASE KINASE 20-RELATED"/>
    <property type="match status" value="1"/>
</dbReference>
<keyword evidence="3 11" id="KW-0808">Transferase</keyword>
<sequence>MRLVAGRYAISAELGRGGMGVVWRAEDRVLGRPVALKELATPPGTNLERVMREARTAGRLNDPGVVTVYDVVHEHGATFIVMELVVAPTLADVVGREGPLANDRVAALGLQVLGALESAHAAGIVHRDVKPSNIMVLPGDRVKLADFGIARAMDDPRLTQTGGVMGSPGYMAPELFAGAGPSPASDLWALGATLFHAAEGRAPFQRTTTAATLHAIMYDRPVFEHCRGPLAEAVRGLLTQSTSDRLGAPGVRRLLETARTAITDAPTQAVDPAELPTVVFEPVTAKVAAPSPTTVDWDRPRKKRLPLVLAGVAAAVVVALGAIFLLKPGTTTPVAAADATNAASAPAPSTSAAPGTTASPTSATATTASSVPPSASLPVLPGASTVTPPPSTPSSGEPEKPKPVMVPLTRYHHPDGGHFSATQKIGPPPGFTKEGVFGSLVATAEPGTRKFYACKVTGQNDWFTSTDQSGKCEGQQVIGLLGYAYANPPTWASARAIYRCNAGGSHFDSLSAGCEGKTKEFLMGYLVF</sequence>
<dbReference type="EC" id="2.7.11.1" evidence="1"/>
<dbReference type="RefSeq" id="WP_348952608.1">
    <property type="nucleotide sequence ID" value="NZ_JBDZYD010000007.1"/>
</dbReference>
<dbReference type="InterPro" id="IPR017441">
    <property type="entry name" value="Protein_kinase_ATP_BS"/>
</dbReference>
<proteinExistence type="predicted"/>
<dbReference type="InterPro" id="IPR008271">
    <property type="entry name" value="Ser/Thr_kinase_AS"/>
</dbReference>
<keyword evidence="2" id="KW-0723">Serine/threonine-protein kinase</keyword>
<dbReference type="SUPFAM" id="SSF56112">
    <property type="entry name" value="Protein kinase-like (PK-like)"/>
    <property type="match status" value="1"/>
</dbReference>
<keyword evidence="9" id="KW-1133">Transmembrane helix</keyword>
<dbReference type="InterPro" id="IPR011009">
    <property type="entry name" value="Kinase-like_dom_sf"/>
</dbReference>
<comment type="caution">
    <text evidence="11">The sequence shown here is derived from an EMBL/GenBank/DDBJ whole genome shotgun (WGS) entry which is preliminary data.</text>
</comment>
<keyword evidence="4 7" id="KW-0547">Nucleotide-binding</keyword>
<dbReference type="Gene3D" id="1.10.510.10">
    <property type="entry name" value="Transferase(Phosphotransferase) domain 1"/>
    <property type="match status" value="1"/>
</dbReference>
<evidence type="ECO:0000313" key="12">
    <source>
        <dbReference type="EMBL" id="MEQ0562678.1"/>
    </source>
</evidence>
<name>A0ABV0LIU4_9PSEU</name>
<dbReference type="Gene3D" id="3.30.200.20">
    <property type="entry name" value="Phosphorylase Kinase, domain 1"/>
    <property type="match status" value="1"/>
</dbReference>
<feature type="compositionally biased region" description="Low complexity" evidence="8">
    <location>
        <begin position="344"/>
        <end position="386"/>
    </location>
</feature>
<evidence type="ECO:0000256" key="5">
    <source>
        <dbReference type="ARBA" id="ARBA00022777"/>
    </source>
</evidence>